<feature type="compositionally biased region" description="Polar residues" evidence="1">
    <location>
        <begin position="111"/>
        <end position="120"/>
    </location>
</feature>
<evidence type="ECO:0000256" key="1">
    <source>
        <dbReference type="SAM" id="MobiDB-lite"/>
    </source>
</evidence>
<proteinExistence type="predicted"/>
<evidence type="ECO:0000313" key="2">
    <source>
        <dbReference type="EMBL" id="KAJ7103068.1"/>
    </source>
</evidence>
<comment type="caution">
    <text evidence="2">The sequence shown here is derived from an EMBL/GenBank/DDBJ whole genome shotgun (WGS) entry which is preliminary data.</text>
</comment>
<keyword evidence="3" id="KW-1185">Reference proteome</keyword>
<protein>
    <submittedName>
        <fullName evidence="2">Uncharacterized protein</fullName>
    </submittedName>
</protein>
<feature type="compositionally biased region" description="Low complexity" evidence="1">
    <location>
        <begin position="1"/>
        <end position="10"/>
    </location>
</feature>
<feature type="compositionally biased region" description="Low complexity" evidence="1">
    <location>
        <begin position="36"/>
        <end position="99"/>
    </location>
</feature>
<organism evidence="2 3">
    <name type="scientific">Mycena belliarum</name>
    <dbReference type="NCBI Taxonomy" id="1033014"/>
    <lineage>
        <taxon>Eukaryota</taxon>
        <taxon>Fungi</taxon>
        <taxon>Dikarya</taxon>
        <taxon>Basidiomycota</taxon>
        <taxon>Agaricomycotina</taxon>
        <taxon>Agaricomycetes</taxon>
        <taxon>Agaricomycetidae</taxon>
        <taxon>Agaricales</taxon>
        <taxon>Marasmiineae</taxon>
        <taxon>Mycenaceae</taxon>
        <taxon>Mycena</taxon>
    </lineage>
</organism>
<evidence type="ECO:0000313" key="3">
    <source>
        <dbReference type="Proteomes" id="UP001222325"/>
    </source>
</evidence>
<gene>
    <name evidence="2" type="ORF">B0H15DRAFT_810827</name>
</gene>
<feature type="region of interest" description="Disordered" evidence="1">
    <location>
        <begin position="1"/>
        <end position="142"/>
    </location>
</feature>
<dbReference type="EMBL" id="JARJCN010000002">
    <property type="protein sequence ID" value="KAJ7103068.1"/>
    <property type="molecule type" value="Genomic_DNA"/>
</dbReference>
<dbReference type="AlphaFoldDB" id="A0AAD6XXF5"/>
<accession>A0AAD6XXF5</accession>
<feature type="region of interest" description="Disordered" evidence="1">
    <location>
        <begin position="220"/>
        <end position="340"/>
    </location>
</feature>
<reference evidence="2" key="1">
    <citation type="submission" date="2023-03" db="EMBL/GenBank/DDBJ databases">
        <title>Massive genome expansion in bonnet fungi (Mycena s.s.) driven by repeated elements and novel gene families across ecological guilds.</title>
        <authorList>
            <consortium name="Lawrence Berkeley National Laboratory"/>
            <person name="Harder C.B."/>
            <person name="Miyauchi S."/>
            <person name="Viragh M."/>
            <person name="Kuo A."/>
            <person name="Thoen E."/>
            <person name="Andreopoulos B."/>
            <person name="Lu D."/>
            <person name="Skrede I."/>
            <person name="Drula E."/>
            <person name="Henrissat B."/>
            <person name="Morin E."/>
            <person name="Kohler A."/>
            <person name="Barry K."/>
            <person name="LaButti K."/>
            <person name="Morin E."/>
            <person name="Salamov A."/>
            <person name="Lipzen A."/>
            <person name="Mereny Z."/>
            <person name="Hegedus B."/>
            <person name="Baldrian P."/>
            <person name="Stursova M."/>
            <person name="Weitz H."/>
            <person name="Taylor A."/>
            <person name="Grigoriev I.V."/>
            <person name="Nagy L.G."/>
            <person name="Martin F."/>
            <person name="Kauserud H."/>
        </authorList>
    </citation>
    <scope>NUCLEOTIDE SEQUENCE</scope>
    <source>
        <strain evidence="2">CBHHK173m</strain>
    </source>
</reference>
<feature type="compositionally biased region" description="Low complexity" evidence="1">
    <location>
        <begin position="18"/>
        <end position="27"/>
    </location>
</feature>
<name>A0AAD6XXF5_9AGAR</name>
<dbReference type="Proteomes" id="UP001222325">
    <property type="component" value="Unassembled WGS sequence"/>
</dbReference>
<sequence>MHSISSPRAPRSSHRRSPSSTHTSSRSSPRHRDGGQQAHQSPYQAQQSPYQAQQSPYAAQQSPFAAQQSPYQSQQSPYAAPQSPHQAQSPYRSQQSPQQERTLPFGGHRPNQPNYEQTTPALVPENLREPGAGPDGGADVFNVDSTAGVLAAAGETYQAPVAPAGRRRFVGGFMSGLRRALGRKDAGDVEREGHVARDPYAYAEGDAGVRMPEPAVVPAGEREYEPVSPGPQTPERYDGAAAAAEVRYATPTPEGRYAAEARYGTPTPGARSPQAHYAPRDAQTPYASPRPDADAQYPSTPRADTQYPADTTYPAAPSRENHERHESSSSASETAHATHEQYDGTTVVHHDMIPPDAYYGSPPYVEPPLGSDYAKLSPPRSDASLGSYLARLARFIARVNALPWIAPERVTVDYVPGRARREYLQQHAHARPGGARRSAMISWYNSNAPQGSLDMLSGGTTFTPLTEFAQARPLAGADPAVAAPVARYPKTAPHLDPDVVYANNRPMAGGGGAEPPPPARSVESAASATPGRPRRVPAPPVSPDLLAAGHGHHEPRYPNGGYVPYEHQPVPMGQVYAASSVGSSVRAPRP</sequence>
<feature type="region of interest" description="Disordered" evidence="1">
    <location>
        <begin position="492"/>
        <end position="568"/>
    </location>
</feature>